<dbReference type="EC" id="3.6.4.13" evidence="1"/>
<protein>
    <recommendedName>
        <fullName evidence="1">RNA helicase</fullName>
        <ecNumber evidence="1">3.6.4.13</ecNumber>
    </recommendedName>
</protein>
<comment type="catalytic activity">
    <reaction evidence="6">
        <text>ATP + H2O = ADP + phosphate + H(+)</text>
        <dbReference type="Rhea" id="RHEA:13065"/>
        <dbReference type="ChEBI" id="CHEBI:15377"/>
        <dbReference type="ChEBI" id="CHEBI:15378"/>
        <dbReference type="ChEBI" id="CHEBI:30616"/>
        <dbReference type="ChEBI" id="CHEBI:43474"/>
        <dbReference type="ChEBI" id="CHEBI:456216"/>
        <dbReference type="EC" id="3.6.4.13"/>
    </reaction>
</comment>
<keyword evidence="5" id="KW-0067">ATP-binding</keyword>
<dbReference type="Gramene" id="KCW60831">
    <property type="protein sequence ID" value="KCW60831"/>
    <property type="gene ID" value="EUGRSUZ_H03569"/>
</dbReference>
<dbReference type="GO" id="GO:0003724">
    <property type="term" value="F:RNA helicase activity"/>
    <property type="evidence" value="ECO:0000318"/>
    <property type="project" value="GO_Central"/>
</dbReference>
<name>A0A059B4K1_EUCGR</name>
<dbReference type="GO" id="GO:0016787">
    <property type="term" value="F:hydrolase activity"/>
    <property type="evidence" value="ECO:0007669"/>
    <property type="project" value="UniProtKB-KW"/>
</dbReference>
<gene>
    <name evidence="7" type="ORF">EUGRSUZ_H03569</name>
</gene>
<organism evidence="7">
    <name type="scientific">Eucalyptus grandis</name>
    <name type="common">Flooded gum</name>
    <dbReference type="NCBI Taxonomy" id="71139"/>
    <lineage>
        <taxon>Eukaryota</taxon>
        <taxon>Viridiplantae</taxon>
        <taxon>Streptophyta</taxon>
        <taxon>Embryophyta</taxon>
        <taxon>Tracheophyta</taxon>
        <taxon>Spermatophyta</taxon>
        <taxon>Magnoliopsida</taxon>
        <taxon>eudicotyledons</taxon>
        <taxon>Gunneridae</taxon>
        <taxon>Pentapetalae</taxon>
        <taxon>rosids</taxon>
        <taxon>malvids</taxon>
        <taxon>Myrtales</taxon>
        <taxon>Myrtaceae</taxon>
        <taxon>Myrtoideae</taxon>
        <taxon>Eucalypteae</taxon>
        <taxon>Eucalyptus</taxon>
    </lineage>
</organism>
<evidence type="ECO:0000256" key="6">
    <source>
        <dbReference type="ARBA" id="ARBA00047984"/>
    </source>
</evidence>
<keyword evidence="4" id="KW-0347">Helicase</keyword>
<dbReference type="InterPro" id="IPR050547">
    <property type="entry name" value="DEAD_box_RNA_helicases"/>
</dbReference>
<evidence type="ECO:0000256" key="3">
    <source>
        <dbReference type="ARBA" id="ARBA00022801"/>
    </source>
</evidence>
<proteinExistence type="predicted"/>
<sequence length="214" mass="24899">MNLEMEQDKSCTVMALLDEGTLKRHRSWSKWQPSGARARCWRSKFFELDTVQILVIDEVDFTFNSSKQVNSLRKLASIPQHKRFLHDCIQQKWTKGEVVHVHVNPIQPMPSCLDHRFVTCHRSWRHRTSLHLLQWDNPESGIIFVGEQSEKSKKAGNVRPTTLLLEFLKNSYGSCSNILLLEEDMNFNARAASLSEVRQKEGCLILATDCRRRY</sequence>
<dbReference type="PANTHER" id="PTHR47963">
    <property type="entry name" value="DEAD-BOX ATP-DEPENDENT RNA HELICASE 47, MITOCHONDRIAL"/>
    <property type="match status" value="1"/>
</dbReference>
<evidence type="ECO:0000313" key="7">
    <source>
        <dbReference type="EMBL" id="KCW60831.1"/>
    </source>
</evidence>
<reference evidence="7" key="1">
    <citation type="submission" date="2013-07" db="EMBL/GenBank/DDBJ databases">
        <title>The genome of Eucalyptus grandis.</title>
        <authorList>
            <person name="Schmutz J."/>
            <person name="Hayes R."/>
            <person name="Myburg A."/>
            <person name="Tuskan G."/>
            <person name="Grattapaglia D."/>
            <person name="Rokhsar D.S."/>
        </authorList>
    </citation>
    <scope>NUCLEOTIDE SEQUENCE</scope>
    <source>
        <tissue evidence="7">Leaf extractions</tissue>
    </source>
</reference>
<evidence type="ECO:0000256" key="5">
    <source>
        <dbReference type="ARBA" id="ARBA00022840"/>
    </source>
</evidence>
<dbReference type="GO" id="GO:0003729">
    <property type="term" value="F:mRNA binding"/>
    <property type="evidence" value="ECO:0000318"/>
    <property type="project" value="GO_Central"/>
</dbReference>
<dbReference type="PANTHER" id="PTHR47963:SF10">
    <property type="entry name" value="ATP-DEPENDENT RNA HELICASE DDX6_DHH1"/>
    <property type="match status" value="1"/>
</dbReference>
<accession>A0A059B4K1</accession>
<evidence type="ECO:0000256" key="1">
    <source>
        <dbReference type="ARBA" id="ARBA00012552"/>
    </source>
</evidence>
<dbReference type="AlphaFoldDB" id="A0A059B4K1"/>
<evidence type="ECO:0000256" key="2">
    <source>
        <dbReference type="ARBA" id="ARBA00022741"/>
    </source>
</evidence>
<keyword evidence="2" id="KW-0547">Nucleotide-binding</keyword>
<evidence type="ECO:0000256" key="4">
    <source>
        <dbReference type="ARBA" id="ARBA00022806"/>
    </source>
</evidence>
<dbReference type="GO" id="GO:0005524">
    <property type="term" value="F:ATP binding"/>
    <property type="evidence" value="ECO:0007669"/>
    <property type="project" value="UniProtKB-KW"/>
</dbReference>
<dbReference type="STRING" id="71139.A0A059B4K1"/>
<dbReference type="EMBL" id="KK198760">
    <property type="protein sequence ID" value="KCW60831.1"/>
    <property type="molecule type" value="Genomic_DNA"/>
</dbReference>
<keyword evidence="3" id="KW-0378">Hydrolase</keyword>
<dbReference type="InParanoid" id="A0A059B4K1"/>